<dbReference type="Proteomes" id="UP000707352">
    <property type="component" value="Unassembled WGS sequence"/>
</dbReference>
<dbReference type="PANTHER" id="PTHR42724">
    <property type="entry name" value="TETRAACYLDISACCHARIDE 4'-KINASE"/>
    <property type="match status" value="1"/>
</dbReference>
<sequence length="337" mass="36168">MRAPAFWWRKAPSLVACLLWPASLIYGAVAALRMARRGVRAGLPIICVGNFTAGGAGKTPTALAIAALLEESGESPAFLSRGYRGRLKGPVEVGPQHTARDVGDEPRLLAATAATVVSADRPSGAWLAHEIGATTVIMDDGLQNPSLRKDCAIAVVDGATGIGNGLCLPAGPLRAPMRAQWRKIDAVLIVGDGLAGEAVEDQAKRRSKRVFRATLIPHEAAAKALKGQKVLAFAGIGRPDKFFDTLRSLGAIVEEARPFPDHHAYSISDLASLREEAEKRGLTSVTTQKDLMRIQSLEGVPQWDALQALPVRLRIEDEAAFRNFILRRIGQRRLKAS</sequence>
<comment type="function">
    <text evidence="1 13">Transfers the gamma-phosphate of ATP to the 4'-position of a tetraacyldisaccharide 1-phosphate intermediate (termed DS-1-P) to form tetraacyldisaccharide 1,4'-bis-phosphate (lipid IVA).</text>
</comment>
<evidence type="ECO:0000256" key="6">
    <source>
        <dbReference type="ARBA" id="ARBA00022556"/>
    </source>
</evidence>
<evidence type="ECO:0000256" key="7">
    <source>
        <dbReference type="ARBA" id="ARBA00022679"/>
    </source>
</evidence>
<organism evidence="14 15">
    <name type="scientific">Microvirga terricola</name>
    <dbReference type="NCBI Taxonomy" id="2719797"/>
    <lineage>
        <taxon>Bacteria</taxon>
        <taxon>Pseudomonadati</taxon>
        <taxon>Pseudomonadota</taxon>
        <taxon>Alphaproteobacteria</taxon>
        <taxon>Hyphomicrobiales</taxon>
        <taxon>Methylobacteriaceae</taxon>
        <taxon>Microvirga</taxon>
    </lineage>
</organism>
<keyword evidence="8 13" id="KW-0547">Nucleotide-binding</keyword>
<evidence type="ECO:0000256" key="10">
    <source>
        <dbReference type="ARBA" id="ARBA00022840"/>
    </source>
</evidence>
<keyword evidence="10 13" id="KW-0067">ATP-binding</keyword>
<name>A0ABX0V9X6_9HYPH</name>
<evidence type="ECO:0000313" key="15">
    <source>
        <dbReference type="Proteomes" id="UP000707352"/>
    </source>
</evidence>
<evidence type="ECO:0000313" key="14">
    <source>
        <dbReference type="EMBL" id="NIX76643.1"/>
    </source>
</evidence>
<keyword evidence="5 13" id="KW-0444">Lipid biosynthesis</keyword>
<evidence type="ECO:0000256" key="3">
    <source>
        <dbReference type="ARBA" id="ARBA00012071"/>
    </source>
</evidence>
<comment type="caution">
    <text evidence="14">The sequence shown here is derived from an EMBL/GenBank/DDBJ whole genome shotgun (WGS) entry which is preliminary data.</text>
</comment>
<evidence type="ECO:0000256" key="12">
    <source>
        <dbReference type="ARBA" id="ARBA00029757"/>
    </source>
</evidence>
<proteinExistence type="inferred from homology"/>
<reference evidence="14 15" key="1">
    <citation type="submission" date="2020-03" db="EMBL/GenBank/DDBJ databases">
        <title>The genome sequence of Microvirga sp. c23x22.</title>
        <authorList>
            <person name="Zhang X."/>
        </authorList>
    </citation>
    <scope>NUCLEOTIDE SEQUENCE [LARGE SCALE GENOMIC DNA]</scope>
    <source>
        <strain evidence="15">c23x22</strain>
    </source>
</reference>
<protein>
    <recommendedName>
        <fullName evidence="4 13">Tetraacyldisaccharide 4'-kinase</fullName>
        <ecNumber evidence="3 13">2.7.1.130</ecNumber>
    </recommendedName>
    <alternativeName>
        <fullName evidence="12 13">Lipid A 4'-kinase</fullName>
    </alternativeName>
</protein>
<dbReference type="EMBL" id="JAATJS010000003">
    <property type="protein sequence ID" value="NIX76643.1"/>
    <property type="molecule type" value="Genomic_DNA"/>
</dbReference>
<dbReference type="GO" id="GO:0009029">
    <property type="term" value="F:lipid-A 4'-kinase activity"/>
    <property type="evidence" value="ECO:0007669"/>
    <property type="project" value="UniProtKB-EC"/>
</dbReference>
<dbReference type="PANTHER" id="PTHR42724:SF1">
    <property type="entry name" value="TETRAACYLDISACCHARIDE 4'-KINASE, MITOCHONDRIAL-RELATED"/>
    <property type="match status" value="1"/>
</dbReference>
<dbReference type="InterPro" id="IPR027417">
    <property type="entry name" value="P-loop_NTPase"/>
</dbReference>
<keyword evidence="11 13" id="KW-0443">Lipid metabolism</keyword>
<evidence type="ECO:0000256" key="9">
    <source>
        <dbReference type="ARBA" id="ARBA00022777"/>
    </source>
</evidence>
<dbReference type="Pfam" id="PF02606">
    <property type="entry name" value="LpxK"/>
    <property type="match status" value="1"/>
</dbReference>
<dbReference type="EC" id="2.7.1.130" evidence="3 13"/>
<gene>
    <name evidence="13" type="primary">lpxK</name>
    <name evidence="14" type="ORF">HB375_08455</name>
</gene>
<dbReference type="InterPro" id="IPR003758">
    <property type="entry name" value="LpxK"/>
</dbReference>
<dbReference type="NCBIfam" id="TIGR00682">
    <property type="entry name" value="lpxK"/>
    <property type="match status" value="1"/>
</dbReference>
<dbReference type="RefSeq" id="WP_167672564.1">
    <property type="nucleotide sequence ID" value="NZ_JAATJS010000003.1"/>
</dbReference>
<comment type="similarity">
    <text evidence="13">Belongs to the LpxK family.</text>
</comment>
<evidence type="ECO:0000256" key="2">
    <source>
        <dbReference type="ARBA" id="ARBA00004870"/>
    </source>
</evidence>
<evidence type="ECO:0000256" key="4">
    <source>
        <dbReference type="ARBA" id="ARBA00016436"/>
    </source>
</evidence>
<comment type="catalytic activity">
    <reaction evidence="13">
        <text>a lipid A disaccharide + ATP = a lipid IVA + ADP + H(+)</text>
        <dbReference type="Rhea" id="RHEA:67840"/>
        <dbReference type="ChEBI" id="CHEBI:15378"/>
        <dbReference type="ChEBI" id="CHEBI:30616"/>
        <dbReference type="ChEBI" id="CHEBI:176343"/>
        <dbReference type="ChEBI" id="CHEBI:176425"/>
        <dbReference type="ChEBI" id="CHEBI:456216"/>
        <dbReference type="EC" id="2.7.1.130"/>
    </reaction>
</comment>
<comment type="pathway">
    <text evidence="2 13">Glycolipid biosynthesis; lipid IV(A) biosynthesis; lipid IV(A) from (3R)-3-hydroxytetradecanoyl-[acyl-carrier-protein] and UDP-N-acetyl-alpha-D-glucosamine: step 6/6.</text>
</comment>
<evidence type="ECO:0000256" key="13">
    <source>
        <dbReference type="HAMAP-Rule" id="MF_00409"/>
    </source>
</evidence>
<feature type="binding site" evidence="13">
    <location>
        <begin position="52"/>
        <end position="59"/>
    </location>
    <ligand>
        <name>ATP</name>
        <dbReference type="ChEBI" id="CHEBI:30616"/>
    </ligand>
</feature>
<keyword evidence="15" id="KW-1185">Reference proteome</keyword>
<dbReference type="HAMAP" id="MF_00409">
    <property type="entry name" value="LpxK"/>
    <property type="match status" value="1"/>
</dbReference>
<accession>A0ABX0V9X6</accession>
<keyword evidence="6 13" id="KW-0441">Lipid A biosynthesis</keyword>
<evidence type="ECO:0000256" key="1">
    <source>
        <dbReference type="ARBA" id="ARBA00002274"/>
    </source>
</evidence>
<evidence type="ECO:0000256" key="11">
    <source>
        <dbReference type="ARBA" id="ARBA00023098"/>
    </source>
</evidence>
<keyword evidence="7 13" id="KW-0808">Transferase</keyword>
<evidence type="ECO:0000256" key="5">
    <source>
        <dbReference type="ARBA" id="ARBA00022516"/>
    </source>
</evidence>
<evidence type="ECO:0000256" key="8">
    <source>
        <dbReference type="ARBA" id="ARBA00022741"/>
    </source>
</evidence>
<keyword evidence="9 13" id="KW-0418">Kinase</keyword>
<dbReference type="SUPFAM" id="SSF52540">
    <property type="entry name" value="P-loop containing nucleoside triphosphate hydrolases"/>
    <property type="match status" value="1"/>
</dbReference>